<feature type="disulfide bond" evidence="5">
    <location>
        <begin position="212"/>
        <end position="255"/>
    </location>
</feature>
<dbReference type="Proteomes" id="UP001187415">
    <property type="component" value="Unassembled WGS sequence"/>
</dbReference>
<evidence type="ECO:0000256" key="4">
    <source>
        <dbReference type="ARBA" id="ARBA00023157"/>
    </source>
</evidence>
<dbReference type="InterPro" id="IPR035976">
    <property type="entry name" value="Sushi/SCR/CCP_sf"/>
</dbReference>
<comment type="caution">
    <text evidence="5">Lacks conserved residue(s) required for the propagation of feature annotation.</text>
</comment>
<protein>
    <recommendedName>
        <fullName evidence="8">Sushi domain-containing protein</fullName>
    </recommendedName>
</protein>
<feature type="domain" description="Sushi" evidence="8">
    <location>
        <begin position="460"/>
        <end position="519"/>
    </location>
</feature>
<accession>A0AA88MCP5</accession>
<feature type="domain" description="Sushi" evidence="8">
    <location>
        <begin position="575"/>
        <end position="629"/>
    </location>
</feature>
<feature type="disulfide bond" evidence="5">
    <location>
        <begin position="180"/>
        <end position="207"/>
    </location>
</feature>
<keyword evidence="2 5" id="KW-0768">Sushi</keyword>
<dbReference type="Gene3D" id="2.10.70.10">
    <property type="entry name" value="Complement Module, domain 1"/>
    <property type="match status" value="13"/>
</dbReference>
<organism evidence="9 10">
    <name type="scientific">Channa striata</name>
    <name type="common">Snakehead murrel</name>
    <name type="synonym">Ophicephalus striatus</name>
    <dbReference type="NCBI Taxonomy" id="64152"/>
    <lineage>
        <taxon>Eukaryota</taxon>
        <taxon>Metazoa</taxon>
        <taxon>Chordata</taxon>
        <taxon>Craniata</taxon>
        <taxon>Vertebrata</taxon>
        <taxon>Euteleostomi</taxon>
        <taxon>Actinopterygii</taxon>
        <taxon>Neopterygii</taxon>
        <taxon>Teleostei</taxon>
        <taxon>Neoteleostei</taxon>
        <taxon>Acanthomorphata</taxon>
        <taxon>Anabantaria</taxon>
        <taxon>Anabantiformes</taxon>
        <taxon>Channoidei</taxon>
        <taxon>Channidae</taxon>
        <taxon>Channa</taxon>
    </lineage>
</organism>
<evidence type="ECO:0000256" key="5">
    <source>
        <dbReference type="PROSITE-ProRule" id="PRU00302"/>
    </source>
</evidence>
<feature type="chain" id="PRO_5041673418" description="Sushi domain-containing protein" evidence="7">
    <location>
        <begin position="22"/>
        <end position="889"/>
    </location>
</feature>
<evidence type="ECO:0000259" key="8">
    <source>
        <dbReference type="PROSITE" id="PS50923"/>
    </source>
</evidence>
<gene>
    <name evidence="9" type="ORF">Q5P01_015632</name>
</gene>
<feature type="disulfide bond" evidence="5">
    <location>
        <begin position="773"/>
        <end position="816"/>
    </location>
</feature>
<keyword evidence="4 5" id="KW-1015">Disulfide bond</keyword>
<dbReference type="PROSITE" id="PS50923">
    <property type="entry name" value="SUSHI"/>
    <property type="match status" value="10"/>
</dbReference>
<dbReference type="PANTHER" id="PTHR45785">
    <property type="entry name" value="COMPLEMENT FACTOR H-RELATED"/>
    <property type="match status" value="1"/>
</dbReference>
<evidence type="ECO:0000256" key="7">
    <source>
        <dbReference type="SAM" id="SignalP"/>
    </source>
</evidence>
<comment type="subcellular location">
    <subcellularLocation>
        <location evidence="1">Virion</location>
    </subcellularLocation>
</comment>
<feature type="disulfide bond" evidence="5">
    <location>
        <begin position="241"/>
        <end position="268"/>
    </location>
</feature>
<dbReference type="EMBL" id="JAUPFM010000012">
    <property type="protein sequence ID" value="KAK2835148.1"/>
    <property type="molecule type" value="Genomic_DNA"/>
</dbReference>
<keyword evidence="3 7" id="KW-0732">Signal</keyword>
<sequence>MHLSVVLLLLHLWGNVGLSSSQNACSQLPLLLHANISEGTKKAEYNEGDVIAFTCEPGFLSDQPSKFVCTRGGWLTVRQGHCYSCSQLPVVPHAHVSEETRKAEYQLGNVIHFTCEAGYTSDLTIRYVCLKDGWLAVHNETCYFQASGCERPPADGDLTIKGLPEDQAPILPDRFIEISCPPGKKVNGSSVLICGKDGQWNNPIPTCEVVTCEPPPEDLIVKGLPEDQGPILPDHVVEISCPPEKSLNGSSVLICGKDGQWNNPIPTCEDKCRVPSPPQGLWISPQRRPGSMLNRGETLRFSCRTSSQFLHGNAVVECLGNGQWSHRFPTCGAVKCEVPVLEHGSVRGDIRDYNEHEVLHYECLERYRKTEERPSKCTKIGQRADWSPTPACESSKCKLDVLSPEGTRYEPANRNVFLPGQTLRVTCGEKYWISSPRDTSALITCNDDGKWELDPVCREVTCNRPPDRAIYLWNNYWDRKITLHDTVRYSCRSGYKKPDGVRQATCTRGGWSPDPLCQEITCDTRDIPNASTGSTKQIYKYNEQARFVCNEGFRGDFWLSCRENGWDQNQRCEEITCRARPYRGADIVNYKSTYKYKEQAVYKCRGGYEGGFSLTCTEQGWTGQTQCTEITCDRRDIPNASTQNVKDKYQYAEQVNYVCNEGYRGRFTLTCGENWDQNPQCEEITCRARPYRGADIINYKSTTGLDWTNTVYRKTVPKTEHRRRIRSHQRQGSVRQQRPSSVCVQNDTDKQFTVTCEQGVWAGIQNCTELAHCGLPPFVADGDVKYSLKSQYRHEERVEYMCQIYYTMEGGPNKTCVNGEWAGHVRCLKPCIVNEDDFRQHNVTLKSSSGKFLVHEEVVEFSCARGEPVGAVALRQRCNSGVLILPSCN</sequence>
<proteinExistence type="predicted"/>
<feature type="compositionally biased region" description="Polar residues" evidence="6">
    <location>
        <begin position="730"/>
        <end position="741"/>
    </location>
</feature>
<feature type="domain" description="Sushi" evidence="8">
    <location>
        <begin position="395"/>
        <end position="459"/>
    </location>
</feature>
<feature type="domain" description="Sushi" evidence="8">
    <location>
        <begin position="334"/>
        <end position="394"/>
    </location>
</feature>
<dbReference type="AlphaFoldDB" id="A0AA88MCP5"/>
<comment type="caution">
    <text evidence="9">The sequence shown here is derived from an EMBL/GenBank/DDBJ whole genome shotgun (WGS) entry which is preliminary data.</text>
</comment>
<dbReference type="InterPro" id="IPR051503">
    <property type="entry name" value="ComplSys_Reg/VirEntry_Med"/>
</dbReference>
<feature type="domain" description="Sushi" evidence="8">
    <location>
        <begin position="771"/>
        <end position="829"/>
    </location>
</feature>
<dbReference type="InterPro" id="IPR000436">
    <property type="entry name" value="Sushi_SCR_CCP_dom"/>
</dbReference>
<reference evidence="9" key="1">
    <citation type="submission" date="2023-07" db="EMBL/GenBank/DDBJ databases">
        <title>Chromosome-level Genome Assembly of Striped Snakehead (Channa striata).</title>
        <authorList>
            <person name="Liu H."/>
        </authorList>
    </citation>
    <scope>NUCLEOTIDE SEQUENCE</scope>
    <source>
        <strain evidence="9">Gz</strain>
        <tissue evidence="9">Muscle</tissue>
    </source>
</reference>
<feature type="region of interest" description="Disordered" evidence="6">
    <location>
        <begin position="719"/>
        <end position="741"/>
    </location>
</feature>
<evidence type="ECO:0000313" key="9">
    <source>
        <dbReference type="EMBL" id="KAK2835148.1"/>
    </source>
</evidence>
<dbReference type="Pfam" id="PF00084">
    <property type="entry name" value="Sushi"/>
    <property type="match status" value="12"/>
</dbReference>
<feature type="domain" description="Sushi" evidence="8">
    <location>
        <begin position="23"/>
        <end position="84"/>
    </location>
</feature>
<name>A0AA88MCP5_CHASR</name>
<feature type="signal peptide" evidence="7">
    <location>
        <begin position="1"/>
        <end position="21"/>
    </location>
</feature>
<evidence type="ECO:0000256" key="2">
    <source>
        <dbReference type="ARBA" id="ARBA00022659"/>
    </source>
</evidence>
<dbReference type="CDD" id="cd00033">
    <property type="entry name" value="CCP"/>
    <property type="match status" value="11"/>
</dbReference>
<feature type="domain" description="Sushi" evidence="8">
    <location>
        <begin position="147"/>
        <end position="209"/>
    </location>
</feature>
<feature type="domain" description="Sushi" evidence="8">
    <location>
        <begin position="210"/>
        <end position="270"/>
    </location>
</feature>
<feature type="disulfide bond" evidence="5">
    <location>
        <begin position="55"/>
        <end position="82"/>
    </location>
</feature>
<evidence type="ECO:0000256" key="3">
    <source>
        <dbReference type="ARBA" id="ARBA00022729"/>
    </source>
</evidence>
<dbReference type="PANTHER" id="PTHR45785:SF2">
    <property type="entry name" value="COMPLEMENT FACTOR H-RELATED"/>
    <property type="match status" value="1"/>
</dbReference>
<evidence type="ECO:0000313" key="10">
    <source>
        <dbReference type="Proteomes" id="UP001187415"/>
    </source>
</evidence>
<evidence type="ECO:0000256" key="1">
    <source>
        <dbReference type="ARBA" id="ARBA00004328"/>
    </source>
</evidence>
<feature type="domain" description="Sushi" evidence="8">
    <location>
        <begin position="272"/>
        <end position="333"/>
    </location>
</feature>
<feature type="domain" description="Sushi" evidence="8">
    <location>
        <begin position="630"/>
        <end position="683"/>
    </location>
</feature>
<keyword evidence="10" id="KW-1185">Reference proteome</keyword>
<dbReference type="SUPFAM" id="SSF57535">
    <property type="entry name" value="Complement control module/SCR domain"/>
    <property type="match status" value="13"/>
</dbReference>
<evidence type="ECO:0000256" key="6">
    <source>
        <dbReference type="SAM" id="MobiDB-lite"/>
    </source>
</evidence>
<feature type="compositionally biased region" description="Basic residues" evidence="6">
    <location>
        <begin position="720"/>
        <end position="729"/>
    </location>
</feature>
<dbReference type="SMART" id="SM00032">
    <property type="entry name" value="CCP"/>
    <property type="match status" value="12"/>
</dbReference>